<comment type="caution">
    <text evidence="1">The sequence shown here is derived from an EMBL/GenBank/DDBJ whole genome shotgun (WGS) entry which is preliminary data.</text>
</comment>
<evidence type="ECO:0000313" key="1">
    <source>
        <dbReference type="EMBL" id="CAD0009509.1"/>
    </source>
</evidence>
<reference evidence="1 2" key="1">
    <citation type="submission" date="2020-06" db="EMBL/GenBank/DDBJ databases">
        <authorList>
            <person name="Criscuolo A."/>
        </authorList>
    </citation>
    <scope>NUCLEOTIDE SEQUENCE [LARGE SCALE GENOMIC DNA]</scope>
    <source>
        <strain evidence="2">CIP 111411</strain>
    </source>
</reference>
<keyword evidence="2" id="KW-1185">Reference proteome</keyword>
<accession>A0A6V6ZCX9</accession>
<name>A0A6V6ZCX9_9FLAO</name>
<gene>
    <name evidence="1" type="ORF">FLAT13_04969</name>
</gene>
<evidence type="ECO:0000313" key="2">
    <source>
        <dbReference type="Proteomes" id="UP000530060"/>
    </source>
</evidence>
<dbReference type="Proteomes" id="UP000530060">
    <property type="component" value="Unassembled WGS sequence"/>
</dbReference>
<dbReference type="EMBL" id="CAIJDP010000090">
    <property type="protein sequence ID" value="CAD0009509.1"/>
    <property type="molecule type" value="Genomic_DNA"/>
</dbReference>
<sequence>MTISYKTHYQNRMGQDSFISSILKLYDEDLILY</sequence>
<organism evidence="1 2">
    <name type="scientific">Flavobacterium salmonis</name>
    <dbReference type="NCBI Taxonomy" id="2654844"/>
    <lineage>
        <taxon>Bacteria</taxon>
        <taxon>Pseudomonadati</taxon>
        <taxon>Bacteroidota</taxon>
        <taxon>Flavobacteriia</taxon>
        <taxon>Flavobacteriales</taxon>
        <taxon>Flavobacteriaceae</taxon>
        <taxon>Flavobacterium</taxon>
    </lineage>
</organism>
<dbReference type="AlphaFoldDB" id="A0A6V6ZCX9"/>
<protein>
    <submittedName>
        <fullName evidence="1">Uncharacterized protein</fullName>
    </submittedName>
</protein>
<proteinExistence type="predicted"/>